<name>A0A517ZGS5_9PLAN</name>
<organism evidence="14 15">
    <name type="scientific">Symmachiella dynata</name>
    <dbReference type="NCBI Taxonomy" id="2527995"/>
    <lineage>
        <taxon>Bacteria</taxon>
        <taxon>Pseudomonadati</taxon>
        <taxon>Planctomycetota</taxon>
        <taxon>Planctomycetia</taxon>
        <taxon>Planctomycetales</taxon>
        <taxon>Planctomycetaceae</taxon>
        <taxon>Symmachiella</taxon>
    </lineage>
</organism>
<dbReference type="RefSeq" id="WP_145373669.1">
    <property type="nucleotide sequence ID" value="NZ_CP036276.1"/>
</dbReference>
<dbReference type="KEGG" id="sdyn:Mal52_01050"/>
<reference evidence="14 15" key="1">
    <citation type="submission" date="2019-02" db="EMBL/GenBank/DDBJ databases">
        <title>Deep-cultivation of Planctomycetes and their phenomic and genomic characterization uncovers novel biology.</title>
        <authorList>
            <person name="Wiegand S."/>
            <person name="Jogler M."/>
            <person name="Boedeker C."/>
            <person name="Pinto D."/>
            <person name="Vollmers J."/>
            <person name="Rivas-Marin E."/>
            <person name="Kohn T."/>
            <person name="Peeters S.H."/>
            <person name="Heuer A."/>
            <person name="Rast P."/>
            <person name="Oberbeckmann S."/>
            <person name="Bunk B."/>
            <person name="Jeske O."/>
            <person name="Meyerdierks A."/>
            <person name="Storesund J.E."/>
            <person name="Kallscheuer N."/>
            <person name="Luecker S."/>
            <person name="Lage O.M."/>
            <person name="Pohl T."/>
            <person name="Merkel B.J."/>
            <person name="Hornburger P."/>
            <person name="Mueller R.-W."/>
            <person name="Bruemmer F."/>
            <person name="Labrenz M."/>
            <person name="Spormann A.M."/>
            <person name="Op den Camp H."/>
            <person name="Overmann J."/>
            <person name="Amann R."/>
            <person name="Jetten M.S.M."/>
            <person name="Mascher T."/>
            <person name="Medema M.H."/>
            <person name="Devos D.P."/>
            <person name="Kaster A.-K."/>
            <person name="Ovreas L."/>
            <person name="Rohde M."/>
            <person name="Galperin M.Y."/>
            <person name="Jogler C."/>
        </authorList>
    </citation>
    <scope>NUCLEOTIDE SEQUENCE [LARGE SCALE GENOMIC DNA]</scope>
    <source>
        <strain evidence="14 15">Mal52</strain>
    </source>
</reference>
<dbReference type="PANTHER" id="PTHR30587">
    <property type="entry name" value="FLAGELLAR BIOSYNTHETIC PROTEIN FLIP"/>
    <property type="match status" value="1"/>
</dbReference>
<keyword evidence="15" id="KW-1185">Reference proteome</keyword>
<evidence type="ECO:0000256" key="11">
    <source>
        <dbReference type="ARBA" id="ARBA00023225"/>
    </source>
</evidence>
<evidence type="ECO:0000256" key="7">
    <source>
        <dbReference type="ARBA" id="ARBA00022927"/>
    </source>
</evidence>
<comment type="function">
    <text evidence="12">Plays a role in the flagellum-specific transport system.</text>
</comment>
<keyword evidence="9 12" id="KW-0472">Membrane</keyword>
<comment type="similarity">
    <text evidence="1 12">Belongs to the FliP/MopC/SpaP family.</text>
</comment>
<feature type="transmembrane region" description="Helical" evidence="12">
    <location>
        <begin position="298"/>
        <end position="319"/>
    </location>
</feature>
<keyword evidence="8 12" id="KW-1133">Transmembrane helix</keyword>
<feature type="transmembrane region" description="Helical" evidence="12">
    <location>
        <begin position="107"/>
        <end position="137"/>
    </location>
</feature>
<evidence type="ECO:0000256" key="3">
    <source>
        <dbReference type="ARBA" id="ARBA00022448"/>
    </source>
</evidence>
<keyword evidence="14" id="KW-0966">Cell projection</keyword>
<comment type="subcellular location">
    <subcellularLocation>
        <location evidence="12">Cell membrane</location>
        <topology evidence="12">Multi-pass membrane protein</topology>
    </subcellularLocation>
    <subcellularLocation>
        <location evidence="12">Bacterial flagellum basal body</location>
    </subcellularLocation>
</comment>
<evidence type="ECO:0000256" key="8">
    <source>
        <dbReference type="ARBA" id="ARBA00022989"/>
    </source>
</evidence>
<dbReference type="InterPro" id="IPR005838">
    <property type="entry name" value="T3SS_IM_P"/>
</dbReference>
<dbReference type="NCBIfam" id="NF009438">
    <property type="entry name" value="PRK12797.1"/>
    <property type="match status" value="1"/>
</dbReference>
<dbReference type="Proteomes" id="UP000319383">
    <property type="component" value="Chromosome"/>
</dbReference>
<keyword evidence="14" id="KW-0969">Cilium</keyword>
<keyword evidence="14" id="KW-0282">Flagellum</keyword>
<dbReference type="Pfam" id="PF00813">
    <property type="entry name" value="FliP"/>
    <property type="match status" value="1"/>
</dbReference>
<accession>A0A517ZGS5</accession>
<keyword evidence="4 12" id="KW-1003">Cell membrane</keyword>
<keyword evidence="5 12" id="KW-0812">Transmembrane</keyword>
<keyword evidence="6 12" id="KW-1005">Bacterial flagellum biogenesis</keyword>
<evidence type="ECO:0000256" key="6">
    <source>
        <dbReference type="ARBA" id="ARBA00022795"/>
    </source>
</evidence>
<keyword evidence="3 12" id="KW-0813">Transport</keyword>
<evidence type="ECO:0000256" key="10">
    <source>
        <dbReference type="ARBA" id="ARBA00023143"/>
    </source>
</evidence>
<dbReference type="EMBL" id="CP036276">
    <property type="protein sequence ID" value="QDU41652.1"/>
    <property type="molecule type" value="Genomic_DNA"/>
</dbReference>
<proteinExistence type="inferred from homology"/>
<dbReference type="NCBIfam" id="TIGR01103">
    <property type="entry name" value="fliP"/>
    <property type="match status" value="1"/>
</dbReference>
<evidence type="ECO:0000256" key="4">
    <source>
        <dbReference type="ARBA" id="ARBA00022475"/>
    </source>
</evidence>
<dbReference type="AlphaFoldDB" id="A0A517ZGS5"/>
<evidence type="ECO:0000256" key="12">
    <source>
        <dbReference type="RuleBase" id="RU362069"/>
    </source>
</evidence>
<keyword evidence="7 12" id="KW-0653">Protein transport</keyword>
<evidence type="ECO:0000256" key="13">
    <source>
        <dbReference type="SAM" id="MobiDB-lite"/>
    </source>
</evidence>
<dbReference type="GO" id="GO:0005886">
    <property type="term" value="C:plasma membrane"/>
    <property type="evidence" value="ECO:0007669"/>
    <property type="project" value="UniProtKB-SubCell"/>
</dbReference>
<dbReference type="PANTHER" id="PTHR30587:SF0">
    <property type="entry name" value="FLAGELLAR BIOSYNTHETIC PROTEIN FLIP"/>
    <property type="match status" value="1"/>
</dbReference>
<feature type="region of interest" description="Disordered" evidence="13">
    <location>
        <begin position="44"/>
        <end position="64"/>
    </location>
</feature>
<dbReference type="InterPro" id="IPR005837">
    <property type="entry name" value="FliP"/>
</dbReference>
<dbReference type="GO" id="GO:0044781">
    <property type="term" value="P:bacterial-type flagellum organization"/>
    <property type="evidence" value="ECO:0007669"/>
    <property type="project" value="UniProtKB-UniRule"/>
</dbReference>
<protein>
    <recommendedName>
        <fullName evidence="2 12">Flagellar biosynthetic protein FliP</fullName>
    </recommendedName>
</protein>
<evidence type="ECO:0000256" key="1">
    <source>
        <dbReference type="ARBA" id="ARBA00006257"/>
    </source>
</evidence>
<keyword evidence="10" id="KW-0975">Bacterial flagellum</keyword>
<dbReference type="GO" id="GO:0009306">
    <property type="term" value="P:protein secretion"/>
    <property type="evidence" value="ECO:0007669"/>
    <property type="project" value="UniProtKB-UniRule"/>
</dbReference>
<evidence type="ECO:0000256" key="2">
    <source>
        <dbReference type="ARBA" id="ARBA00021714"/>
    </source>
</evidence>
<dbReference type="GO" id="GO:0009425">
    <property type="term" value="C:bacterial-type flagellum basal body"/>
    <property type="evidence" value="ECO:0007669"/>
    <property type="project" value="UniProtKB-SubCell"/>
</dbReference>
<feature type="transmembrane region" description="Helical" evidence="12">
    <location>
        <begin position="149"/>
        <end position="168"/>
    </location>
</feature>
<dbReference type="PRINTS" id="PR01302">
    <property type="entry name" value="TYPE3IMPPROT"/>
</dbReference>
<evidence type="ECO:0000313" key="15">
    <source>
        <dbReference type="Proteomes" id="UP000319383"/>
    </source>
</evidence>
<evidence type="ECO:0000256" key="5">
    <source>
        <dbReference type="ARBA" id="ARBA00022692"/>
    </source>
</evidence>
<keyword evidence="11 12" id="KW-1006">Bacterial flagellum protein export</keyword>
<gene>
    <name evidence="12 14" type="primary">fliP</name>
    <name evidence="14" type="ORF">Mal52_01050</name>
</gene>
<sequence>MSKSPAATKDYLKSAIRRARRLALLFSALVLVSVLVAPADSWAQNGKQSGRPRARANQGAVRAPGAPLPVDPGANLPAAKQNGLPIVGDFNPESLVSPDGMTSTMNLMLTLTVMTLAPSIFIMTTCFIRFIVVLGLLRQALGTQQLPPNQVIVSLALFLTFAVMGPIWQQSYESGIRPYTNNEEIVIEDGNDRLTQTFINTTRPLRSFMIWQIDIGNNENSLMLFVDYQRGRPGFVEPKTYDDVSIWALLPAFMLSELKTAFIIGFVIYLPFVIIDMVIASVLISMGMMMLPPVLISLPFKLLLFVLIDGWTLTVGMLLESVTVSESLSALAHLPPPFV</sequence>
<feature type="transmembrane region" description="Helical" evidence="12">
    <location>
        <begin position="261"/>
        <end position="286"/>
    </location>
</feature>
<dbReference type="PROSITE" id="PS01061">
    <property type="entry name" value="FLIP_2"/>
    <property type="match status" value="1"/>
</dbReference>
<evidence type="ECO:0000256" key="9">
    <source>
        <dbReference type="ARBA" id="ARBA00023136"/>
    </source>
</evidence>
<evidence type="ECO:0000313" key="14">
    <source>
        <dbReference type="EMBL" id="QDU41652.1"/>
    </source>
</evidence>